<dbReference type="PROSITE" id="PS51320">
    <property type="entry name" value="TIFY"/>
    <property type="match status" value="1"/>
</dbReference>
<dbReference type="InterPro" id="IPR000679">
    <property type="entry name" value="Znf_GATA"/>
</dbReference>
<feature type="domain" description="Tify" evidence="17">
    <location>
        <begin position="65"/>
        <end position="100"/>
    </location>
</feature>
<evidence type="ECO:0000256" key="2">
    <source>
        <dbReference type="ARBA" id="ARBA00004123"/>
    </source>
</evidence>
<proteinExistence type="inferred from homology"/>
<evidence type="ECO:0000256" key="13">
    <source>
        <dbReference type="PROSITE-ProRule" id="PRU00357"/>
    </source>
</evidence>
<keyword evidence="10" id="KW-0804">Transcription</keyword>
<dbReference type="PANTHER" id="PTHR46125">
    <property type="entry name" value="GATA TRANSCRIPTION FACTOR 28"/>
    <property type="match status" value="1"/>
</dbReference>
<dbReference type="EMBL" id="MJEQ01000073">
    <property type="protein sequence ID" value="OIT39875.1"/>
    <property type="molecule type" value="Genomic_DNA"/>
</dbReference>
<feature type="domain" description="CCT" evidence="16">
    <location>
        <begin position="132"/>
        <end position="174"/>
    </location>
</feature>
<comment type="subcellular location">
    <subcellularLocation>
        <location evidence="2 13">Nucleus</location>
    </subcellularLocation>
</comment>
<reference evidence="18" key="1">
    <citation type="submission" date="2016-11" db="EMBL/GenBank/DDBJ databases">
        <title>The genome of Nicotiana attenuata.</title>
        <authorList>
            <person name="Xu S."/>
            <person name="Brockmoeller T."/>
            <person name="Gaquerel E."/>
            <person name="Navarro A."/>
            <person name="Kuhl H."/>
            <person name="Gase K."/>
            <person name="Ling Z."/>
            <person name="Zhou W."/>
            <person name="Kreitzer C."/>
            <person name="Stanke M."/>
            <person name="Tang H."/>
            <person name="Lyons E."/>
            <person name="Pandey P."/>
            <person name="Pandey S.P."/>
            <person name="Timmermann B."/>
            <person name="Baldwin I.T."/>
        </authorList>
    </citation>
    <scope>NUCLEOTIDE SEQUENCE [LARGE SCALE GENOMIC DNA]</scope>
    <source>
        <strain evidence="18">UT</strain>
    </source>
</reference>
<evidence type="ECO:0000256" key="3">
    <source>
        <dbReference type="ARBA" id="ARBA00007722"/>
    </source>
</evidence>
<feature type="region of interest" description="Disordered" evidence="14">
    <location>
        <begin position="167"/>
        <end position="187"/>
    </location>
</feature>
<dbReference type="PROSITE" id="PS51017">
    <property type="entry name" value="CCT"/>
    <property type="match status" value="1"/>
</dbReference>
<dbReference type="PANTHER" id="PTHR46125:SF20">
    <property type="entry name" value="GATA TRANSCRIPTION FACTOR 25"/>
    <property type="match status" value="1"/>
</dbReference>
<evidence type="ECO:0000259" key="15">
    <source>
        <dbReference type="PROSITE" id="PS50114"/>
    </source>
</evidence>
<keyword evidence="19" id="KW-1185">Reference proteome</keyword>
<comment type="caution">
    <text evidence="18">The sequence shown here is derived from an EMBL/GenBank/DDBJ whole genome shotgun (WGS) entry which is preliminary data.</text>
</comment>
<dbReference type="SMART" id="SM00979">
    <property type="entry name" value="TIFY"/>
    <property type="match status" value="1"/>
</dbReference>
<dbReference type="SUPFAM" id="SSF57716">
    <property type="entry name" value="Glucocorticoid receptor-like (DNA-binding domain)"/>
    <property type="match status" value="1"/>
</dbReference>
<evidence type="ECO:0000256" key="6">
    <source>
        <dbReference type="ARBA" id="ARBA00022833"/>
    </source>
</evidence>
<sequence length="281" mass="31261">MNSHIQALNVDNHFSAGGEEVSAGSDKAVDDFPIGYEGEVGGVKVTMPHNYTVYSASDHVAFQNGEANSNQLTLSFRGQVYVFDGVTTHKVQSVFQLLGGYEYFPGMQTVGLSSSNQEDSVDYPLHCADLKRLESLIRFREKRKRRCYGKKIRYDVRQEVAFRMQRKNGQFARKGSGEPKQDDNPPEETWCVHCGTSSKDTPMMRRGPAGPRTLCNACGLTWANKGIMRNLYTASYDNTLLTELEDEDHSNSDYGAPPRSLSYQVSSSASDSSVLAARQRL</sequence>
<dbReference type="CDD" id="cd00202">
    <property type="entry name" value="ZnF_GATA"/>
    <property type="match status" value="1"/>
</dbReference>
<dbReference type="InterPro" id="IPR013088">
    <property type="entry name" value="Znf_NHR/GATA"/>
</dbReference>
<evidence type="ECO:0000256" key="8">
    <source>
        <dbReference type="ARBA" id="ARBA00023125"/>
    </source>
</evidence>
<evidence type="ECO:0000313" key="18">
    <source>
        <dbReference type="EMBL" id="OIT39875.1"/>
    </source>
</evidence>
<dbReference type="Proteomes" id="UP000187609">
    <property type="component" value="Unassembled WGS sequence"/>
</dbReference>
<dbReference type="GO" id="GO:0008270">
    <property type="term" value="F:zinc ion binding"/>
    <property type="evidence" value="ECO:0007669"/>
    <property type="project" value="UniProtKB-KW"/>
</dbReference>
<dbReference type="SMR" id="A0A314LDZ3"/>
<gene>
    <name evidence="18" type="primary">GATA25_1</name>
    <name evidence="18" type="ORF">A4A49_19754</name>
</gene>
<accession>A0A314LDZ3</accession>
<dbReference type="GeneID" id="109237539"/>
<keyword evidence="9" id="KW-0010">Activator</keyword>
<dbReference type="GO" id="GO:0043565">
    <property type="term" value="F:sequence-specific DNA binding"/>
    <property type="evidence" value="ECO:0007669"/>
    <property type="project" value="InterPro"/>
</dbReference>
<dbReference type="Gene3D" id="3.30.50.10">
    <property type="entry name" value="Erythroid Transcription Factor GATA-1, subunit A"/>
    <property type="match status" value="1"/>
</dbReference>
<comment type="similarity">
    <text evidence="3">Belongs to the type IV zinc-finger family. Class C subfamily.</text>
</comment>
<feature type="region of interest" description="Disordered" evidence="14">
    <location>
        <begin position="248"/>
        <end position="281"/>
    </location>
</feature>
<dbReference type="AlphaFoldDB" id="A0A314LDZ3"/>
<dbReference type="Pfam" id="PF06200">
    <property type="entry name" value="tify"/>
    <property type="match status" value="1"/>
</dbReference>
<evidence type="ECO:0000313" key="19">
    <source>
        <dbReference type="Proteomes" id="UP000187609"/>
    </source>
</evidence>
<keyword evidence="5 12" id="KW-0863">Zinc-finger</keyword>
<evidence type="ECO:0000259" key="17">
    <source>
        <dbReference type="PROSITE" id="PS51320"/>
    </source>
</evidence>
<dbReference type="SMART" id="SM00401">
    <property type="entry name" value="ZnF_GATA"/>
    <property type="match status" value="1"/>
</dbReference>
<keyword evidence="11 13" id="KW-0539">Nucleus</keyword>
<evidence type="ECO:0000256" key="10">
    <source>
        <dbReference type="ARBA" id="ARBA00023163"/>
    </source>
</evidence>
<organism evidence="18 19">
    <name type="scientific">Nicotiana attenuata</name>
    <name type="common">Coyote tobacco</name>
    <dbReference type="NCBI Taxonomy" id="49451"/>
    <lineage>
        <taxon>Eukaryota</taxon>
        <taxon>Viridiplantae</taxon>
        <taxon>Streptophyta</taxon>
        <taxon>Embryophyta</taxon>
        <taxon>Tracheophyta</taxon>
        <taxon>Spermatophyta</taxon>
        <taxon>Magnoliopsida</taxon>
        <taxon>eudicotyledons</taxon>
        <taxon>Gunneridae</taxon>
        <taxon>Pentapetalae</taxon>
        <taxon>asterids</taxon>
        <taxon>lamiids</taxon>
        <taxon>Solanales</taxon>
        <taxon>Solanaceae</taxon>
        <taxon>Nicotianoideae</taxon>
        <taxon>Nicotianeae</taxon>
        <taxon>Nicotiana</taxon>
    </lineage>
</organism>
<dbReference type="GO" id="GO:0006355">
    <property type="term" value="P:regulation of DNA-templated transcription"/>
    <property type="evidence" value="ECO:0007669"/>
    <property type="project" value="InterPro"/>
</dbReference>
<evidence type="ECO:0000256" key="9">
    <source>
        <dbReference type="ARBA" id="ARBA00023159"/>
    </source>
</evidence>
<dbReference type="InterPro" id="IPR010399">
    <property type="entry name" value="Tify_dom"/>
</dbReference>
<evidence type="ECO:0000256" key="1">
    <source>
        <dbReference type="ARBA" id="ARBA00002206"/>
    </source>
</evidence>
<evidence type="ECO:0000256" key="11">
    <source>
        <dbReference type="ARBA" id="ARBA00023242"/>
    </source>
</evidence>
<dbReference type="Pfam" id="PF06203">
    <property type="entry name" value="CCT"/>
    <property type="match status" value="1"/>
</dbReference>
<feature type="compositionally biased region" description="Low complexity" evidence="14">
    <location>
        <begin position="260"/>
        <end position="273"/>
    </location>
</feature>
<dbReference type="KEGG" id="nau:109237539"/>
<evidence type="ECO:0000256" key="4">
    <source>
        <dbReference type="ARBA" id="ARBA00022723"/>
    </source>
</evidence>
<evidence type="ECO:0000256" key="12">
    <source>
        <dbReference type="PROSITE-ProRule" id="PRU00094"/>
    </source>
</evidence>
<name>A0A314LDZ3_NICAT</name>
<dbReference type="InterPro" id="IPR010402">
    <property type="entry name" value="CCT_domain"/>
</dbReference>
<evidence type="ECO:0000256" key="5">
    <source>
        <dbReference type="ARBA" id="ARBA00022771"/>
    </source>
</evidence>
<keyword evidence="6" id="KW-0862">Zinc</keyword>
<keyword evidence="8" id="KW-0238">DNA-binding</keyword>
<dbReference type="Pfam" id="PF00320">
    <property type="entry name" value="GATA"/>
    <property type="match status" value="1"/>
</dbReference>
<feature type="domain" description="GATA-type" evidence="15">
    <location>
        <begin position="191"/>
        <end position="231"/>
    </location>
</feature>
<comment type="function">
    <text evidence="1">Transcriptional activator that specifically binds 5'-GATA-3' or 5'-GAT-3' motifs within gene promoters.</text>
</comment>
<evidence type="ECO:0000259" key="16">
    <source>
        <dbReference type="PROSITE" id="PS51017"/>
    </source>
</evidence>
<dbReference type="PROSITE" id="PS00344">
    <property type="entry name" value="GATA_ZN_FINGER_1"/>
    <property type="match status" value="1"/>
</dbReference>
<evidence type="ECO:0000256" key="14">
    <source>
        <dbReference type="SAM" id="MobiDB-lite"/>
    </source>
</evidence>
<keyword evidence="7" id="KW-0805">Transcription regulation</keyword>
<dbReference type="GO" id="GO:0005634">
    <property type="term" value="C:nucleus"/>
    <property type="evidence" value="ECO:0007669"/>
    <property type="project" value="UniProtKB-SubCell"/>
</dbReference>
<dbReference type="Gramene" id="OIT39875">
    <property type="protein sequence ID" value="OIT39875"/>
    <property type="gene ID" value="A4A49_19754"/>
</dbReference>
<dbReference type="PROSITE" id="PS50114">
    <property type="entry name" value="GATA_ZN_FINGER_2"/>
    <property type="match status" value="1"/>
</dbReference>
<dbReference type="InterPro" id="IPR045280">
    <property type="entry name" value="TIFY-like"/>
</dbReference>
<dbReference type="OrthoDB" id="2162994at2759"/>
<protein>
    <submittedName>
        <fullName evidence="18">Gata transcription factor 25</fullName>
    </submittedName>
</protein>
<evidence type="ECO:0000256" key="7">
    <source>
        <dbReference type="ARBA" id="ARBA00023015"/>
    </source>
</evidence>
<keyword evidence="4" id="KW-0479">Metal-binding</keyword>